<evidence type="ECO:0000313" key="1">
    <source>
        <dbReference type="EMBL" id="KAI9382320.1"/>
    </source>
</evidence>
<keyword evidence="2" id="KW-1185">Reference proteome</keyword>
<comment type="caution">
    <text evidence="1">The sequence shown here is derived from an EMBL/GenBank/DDBJ whole genome shotgun (WGS) entry which is preliminary data.</text>
</comment>
<accession>A0ACC0RZQ8</accession>
<sequence length="915" mass="102013">MAGLDSNPQPQQNPHQQNQTSTVFFNKGEEVEVSSEQEGFRGAWYLATILDFPTPSQPQSASEKKRKAIVQYKTLVTEDGPAPLLEQVDPQLIRPLPPQDSLKNGGVFQENEAIDASLRYGWWSGVVKKVLDRGARYMVYFDNPPDVLDFDAKDLRIHLDWVDGKWVRPEMQQQATGSVFSSGTEVEVNLEKDNVRDIWLPAVVVKENEDRTFLVKCQSSWNSDEAGTMKTIVDSLHIRPTPPHADRNYELLERVDAHYGSGWRSGVITKLLAGRRYNVFFKQGNEDRELSQSKIRPHMEWVDGKWISKKEVRILSDSRGQFGSTNNNKNPDVAELHKSSSASEDKTKEKTVSTSIRNMPEQSTHLGEKSAKKPKPTLFNCSGMRSNPSSMLIEIDATEAPLSVSALQSRNIPIEMSSNEMLCGFTSSKTGGKRTRCIEKLVDAQPSNKTENSSAGKATMQKTKQLKVLELDCQKVEIITRIGRVTKSPFRSPNASAAVKDGNAVDVAVQGISEIDFKTKEIEVPFIMGLKATEGIYQDDKETLKLLRDQKKSLNDSAKDKNLEHVGSSQRRKRGRPCKLTINSKASVTSREDLGSGDIADEVVQVVVKDLTTNEVEWLTQARMEPKVSQNSSRERTSEVSKTDFMSREVDAAVAAASKNVADDDQPLSTWFGGVHASTSLGELRSSTGRAASGGSEAREKQAVAVESCTIDAKGNDTLVENQSVPFVKRSPVWNTIESMEVFRAIPQKLHFHPLTECKEEYREGSAIGIMVTFASLFDKITSLQFDDCRSILESTLESLLDLEKHGFDITVPRGRLNELLSIKDGQGEVLNESKDAEGKLRVHTDEKRKLEEKRNDIEKKITELQEELALTKAKMGIKNLDLSKLQSHANAINERIKNARDHFGKVASAPWNPP</sequence>
<organism evidence="1 2">
    <name type="scientific">Populus trichocarpa</name>
    <name type="common">Western balsam poplar</name>
    <name type="synonym">Populus balsamifera subsp. trichocarpa</name>
    <dbReference type="NCBI Taxonomy" id="3694"/>
    <lineage>
        <taxon>Eukaryota</taxon>
        <taxon>Viridiplantae</taxon>
        <taxon>Streptophyta</taxon>
        <taxon>Embryophyta</taxon>
        <taxon>Tracheophyta</taxon>
        <taxon>Spermatophyta</taxon>
        <taxon>Magnoliopsida</taxon>
        <taxon>eudicotyledons</taxon>
        <taxon>Gunneridae</taxon>
        <taxon>Pentapetalae</taxon>
        <taxon>rosids</taxon>
        <taxon>fabids</taxon>
        <taxon>Malpighiales</taxon>
        <taxon>Salicaceae</taxon>
        <taxon>Saliceae</taxon>
        <taxon>Populus</taxon>
    </lineage>
</organism>
<protein>
    <submittedName>
        <fullName evidence="1">Uncharacterized protein</fullName>
    </submittedName>
</protein>
<evidence type="ECO:0000313" key="2">
    <source>
        <dbReference type="Proteomes" id="UP000006729"/>
    </source>
</evidence>
<gene>
    <name evidence="1" type="ORF">POPTR_014G117800v4</name>
</gene>
<proteinExistence type="predicted"/>
<dbReference type="Proteomes" id="UP000006729">
    <property type="component" value="Chromosome 14"/>
</dbReference>
<name>A0ACC0RZQ8_POPTR</name>
<reference evidence="1 2" key="1">
    <citation type="journal article" date="2006" name="Science">
        <title>The genome of black cottonwood, Populus trichocarpa (Torr. &amp; Gray).</title>
        <authorList>
            <person name="Tuskan G.A."/>
            <person name="Difazio S."/>
            <person name="Jansson S."/>
            <person name="Bohlmann J."/>
            <person name="Grigoriev I."/>
            <person name="Hellsten U."/>
            <person name="Putnam N."/>
            <person name="Ralph S."/>
            <person name="Rombauts S."/>
            <person name="Salamov A."/>
            <person name="Schein J."/>
            <person name="Sterck L."/>
            <person name="Aerts A."/>
            <person name="Bhalerao R.R."/>
            <person name="Bhalerao R.P."/>
            <person name="Blaudez D."/>
            <person name="Boerjan W."/>
            <person name="Brun A."/>
            <person name="Brunner A."/>
            <person name="Busov V."/>
            <person name="Campbell M."/>
            <person name="Carlson J."/>
            <person name="Chalot M."/>
            <person name="Chapman J."/>
            <person name="Chen G.L."/>
            <person name="Cooper D."/>
            <person name="Coutinho P.M."/>
            <person name="Couturier J."/>
            <person name="Covert S."/>
            <person name="Cronk Q."/>
            <person name="Cunningham R."/>
            <person name="Davis J."/>
            <person name="Degroeve S."/>
            <person name="Dejardin A."/>
            <person name="Depamphilis C."/>
            <person name="Detter J."/>
            <person name="Dirks B."/>
            <person name="Dubchak I."/>
            <person name="Duplessis S."/>
            <person name="Ehlting J."/>
            <person name="Ellis B."/>
            <person name="Gendler K."/>
            <person name="Goodstein D."/>
            <person name="Gribskov M."/>
            <person name="Grimwood J."/>
            <person name="Groover A."/>
            <person name="Gunter L."/>
            <person name="Hamberger B."/>
            <person name="Heinze B."/>
            <person name="Helariutta Y."/>
            <person name="Henrissat B."/>
            <person name="Holligan D."/>
            <person name="Holt R."/>
            <person name="Huang W."/>
            <person name="Islam-Faridi N."/>
            <person name="Jones S."/>
            <person name="Jones-Rhoades M."/>
            <person name="Jorgensen R."/>
            <person name="Joshi C."/>
            <person name="Kangasjarvi J."/>
            <person name="Karlsson J."/>
            <person name="Kelleher C."/>
            <person name="Kirkpatrick R."/>
            <person name="Kirst M."/>
            <person name="Kohler A."/>
            <person name="Kalluri U."/>
            <person name="Larimer F."/>
            <person name="Leebens-Mack J."/>
            <person name="Leple J.C."/>
            <person name="Locascio P."/>
            <person name="Lou Y."/>
            <person name="Lucas S."/>
            <person name="Martin F."/>
            <person name="Montanini B."/>
            <person name="Napoli C."/>
            <person name="Nelson D.R."/>
            <person name="Nelson C."/>
            <person name="Nieminen K."/>
            <person name="Nilsson O."/>
            <person name="Pereda V."/>
            <person name="Peter G."/>
            <person name="Philippe R."/>
            <person name="Pilate G."/>
            <person name="Poliakov A."/>
            <person name="Razumovskaya J."/>
            <person name="Richardson P."/>
            <person name="Rinaldi C."/>
            <person name="Ritland K."/>
            <person name="Rouze P."/>
            <person name="Ryaboy D."/>
            <person name="Schmutz J."/>
            <person name="Schrader J."/>
            <person name="Segerman B."/>
            <person name="Shin H."/>
            <person name="Siddiqui A."/>
            <person name="Sterky F."/>
            <person name="Terry A."/>
            <person name="Tsai C.J."/>
            <person name="Uberbacher E."/>
            <person name="Unneberg P."/>
            <person name="Vahala J."/>
            <person name="Wall K."/>
            <person name="Wessler S."/>
            <person name="Yang G."/>
            <person name="Yin T."/>
            <person name="Douglas C."/>
            <person name="Marra M."/>
            <person name="Sandberg G."/>
            <person name="Van de Peer Y."/>
            <person name="Rokhsar D."/>
        </authorList>
    </citation>
    <scope>NUCLEOTIDE SEQUENCE [LARGE SCALE GENOMIC DNA]</scope>
    <source>
        <strain evidence="2">cv. Nisqually</strain>
    </source>
</reference>
<dbReference type="EMBL" id="CM009303">
    <property type="protein sequence ID" value="KAI9382320.1"/>
    <property type="molecule type" value="Genomic_DNA"/>
</dbReference>